<gene>
    <name evidence="2" type="ORF">QUV96_10470</name>
</gene>
<protein>
    <recommendedName>
        <fullName evidence="4">DUF4178 domain-containing protein</fullName>
    </recommendedName>
</protein>
<accession>A0ABT7UEK7</accession>
<reference evidence="2 3" key="2">
    <citation type="submission" date="2023-06" db="EMBL/GenBank/DDBJ databases">
        <title>Identification and characterization of horizontal gene transfer across gut microbiota members of farm animals based on homology search.</title>
        <authorList>
            <person name="Schwarzerova J."/>
            <person name="Nykrynova M."/>
            <person name="Jureckova K."/>
            <person name="Cejkova D."/>
            <person name="Rychlik I."/>
        </authorList>
    </citation>
    <scope>NUCLEOTIDE SEQUENCE [LARGE SCALE GENOMIC DNA]</scope>
    <source>
        <strain evidence="2 3">ET39</strain>
    </source>
</reference>
<dbReference type="EMBL" id="JAUDCG010000065">
    <property type="protein sequence ID" value="MDM8158052.1"/>
    <property type="molecule type" value="Genomic_DNA"/>
</dbReference>
<dbReference type="Proteomes" id="UP001529340">
    <property type="component" value="Unassembled WGS sequence"/>
</dbReference>
<keyword evidence="3" id="KW-1185">Reference proteome</keyword>
<evidence type="ECO:0000313" key="2">
    <source>
        <dbReference type="EMBL" id="MDM8158052.1"/>
    </source>
</evidence>
<sequence>MRYYYDRPRPLTKTRQGYAVYTDRQKETWITVKECETIVGEIHPGRQEQKTDELLYWKRVLPFGAVRRKKPFFQKYLGCLPCKDEQGNHYGVAVYVYSWKRIVLVVVLGILMAMLAFWGMREYYLWATPTITHDEVVATRLPDAMHNEDPGSFLLPDYTRMEWDLTEDQTKTWLINPEGNPYNVKYLIRLDDGRTLYESEVLRPGEVIQGFSPYHLLSVGVYGYTIECQMLEPEKEEPVNVQKMKGELQVYG</sequence>
<evidence type="ECO:0000256" key="1">
    <source>
        <dbReference type="SAM" id="Phobius"/>
    </source>
</evidence>
<feature type="transmembrane region" description="Helical" evidence="1">
    <location>
        <begin position="102"/>
        <end position="120"/>
    </location>
</feature>
<name>A0ABT7UEK7_9FIRM</name>
<keyword evidence="1" id="KW-1133">Transmembrane helix</keyword>
<keyword evidence="1" id="KW-0472">Membrane</keyword>
<evidence type="ECO:0008006" key="4">
    <source>
        <dbReference type="Google" id="ProtNLM"/>
    </source>
</evidence>
<organism evidence="2 3">
    <name type="scientific">Amedibacillus dolichus</name>
    <dbReference type="NCBI Taxonomy" id="31971"/>
    <lineage>
        <taxon>Bacteria</taxon>
        <taxon>Bacillati</taxon>
        <taxon>Bacillota</taxon>
        <taxon>Erysipelotrichia</taxon>
        <taxon>Erysipelotrichales</taxon>
        <taxon>Erysipelotrichaceae</taxon>
        <taxon>Amedibacillus</taxon>
    </lineage>
</organism>
<comment type="caution">
    <text evidence="2">The sequence shown here is derived from an EMBL/GenBank/DDBJ whole genome shotgun (WGS) entry which is preliminary data.</text>
</comment>
<reference evidence="3" key="1">
    <citation type="submission" date="2023-06" db="EMBL/GenBank/DDBJ databases">
        <title>Identification and characterization of horizontal gene transfer across gut microbiota members of farm animals based on homology search.</title>
        <authorList>
            <person name="Zeman M."/>
            <person name="Kubasova T."/>
            <person name="Jahodarova E."/>
            <person name="Nykrynova M."/>
            <person name="Rychlik I."/>
        </authorList>
    </citation>
    <scope>NUCLEOTIDE SEQUENCE [LARGE SCALE GENOMIC DNA]</scope>
    <source>
        <strain evidence="3">ET39</strain>
    </source>
</reference>
<evidence type="ECO:0000313" key="3">
    <source>
        <dbReference type="Proteomes" id="UP001529340"/>
    </source>
</evidence>
<keyword evidence="1" id="KW-0812">Transmembrane</keyword>
<dbReference type="RefSeq" id="WP_289608479.1">
    <property type="nucleotide sequence ID" value="NZ_JAUDCG010000065.1"/>
</dbReference>
<proteinExistence type="predicted"/>